<name>A0A8J3TGA7_9ACTN</name>
<dbReference type="RefSeq" id="WP_168116243.1">
    <property type="nucleotide sequence ID" value="NZ_BOON01000034.1"/>
</dbReference>
<evidence type="ECO:0000256" key="1">
    <source>
        <dbReference type="SAM" id="MobiDB-lite"/>
    </source>
</evidence>
<feature type="compositionally biased region" description="Basic and acidic residues" evidence="1">
    <location>
        <begin position="193"/>
        <end position="214"/>
    </location>
</feature>
<comment type="caution">
    <text evidence="3">The sequence shown here is derived from an EMBL/GenBank/DDBJ whole genome shotgun (WGS) entry which is preliminary data.</text>
</comment>
<feature type="region of interest" description="Disordered" evidence="1">
    <location>
        <begin position="1"/>
        <end position="72"/>
    </location>
</feature>
<protein>
    <submittedName>
        <fullName evidence="3">Uncharacterized protein</fullName>
    </submittedName>
</protein>
<dbReference type="Proteomes" id="UP000599074">
    <property type="component" value="Unassembled WGS sequence"/>
</dbReference>
<keyword evidence="2" id="KW-0812">Transmembrane</keyword>
<evidence type="ECO:0000256" key="2">
    <source>
        <dbReference type="SAM" id="Phobius"/>
    </source>
</evidence>
<keyword evidence="2" id="KW-0472">Membrane</keyword>
<gene>
    <name evidence="3" type="ORF">Pme01_37910</name>
</gene>
<sequence length="274" mass="28588">MTHPDGTPDAERQPNPGSTADATVAFPEQGGAQPATQGQYGWVPAQPAPAQPAAAPAPTATPTIAVPAQPAAPDSPLYQPTVAEPTYQPTAAETPLYQPFSAPPVSGTPYGQSAPAWGQQPYPTGPAFTPPLPGSTTPRAKRGPLVPILAVLSAVLFLSTAGLGVLFAVEHGAKSRTEKTLSQRTSTLAAKSSELDRTRSDLQRANDELSRAKTDLSGSKNQADELKRQKAVISKCFTLLGELGQAAEAGDRATVTKKQAEVQTACREADRYLE</sequence>
<evidence type="ECO:0000313" key="3">
    <source>
        <dbReference type="EMBL" id="GII24194.1"/>
    </source>
</evidence>
<feature type="region of interest" description="Disordered" evidence="1">
    <location>
        <begin position="178"/>
        <end position="222"/>
    </location>
</feature>
<dbReference type="AlphaFoldDB" id="A0A8J3TGA7"/>
<reference evidence="3" key="1">
    <citation type="submission" date="2021-01" db="EMBL/GenBank/DDBJ databases">
        <title>Whole genome shotgun sequence of Planosporangium mesophilum NBRC 109066.</title>
        <authorList>
            <person name="Komaki H."/>
            <person name="Tamura T."/>
        </authorList>
    </citation>
    <scope>NUCLEOTIDE SEQUENCE</scope>
    <source>
        <strain evidence="3">NBRC 109066</strain>
    </source>
</reference>
<keyword evidence="4" id="KW-1185">Reference proteome</keyword>
<proteinExistence type="predicted"/>
<feature type="transmembrane region" description="Helical" evidence="2">
    <location>
        <begin position="145"/>
        <end position="169"/>
    </location>
</feature>
<feature type="compositionally biased region" description="Low complexity" evidence="1">
    <location>
        <begin position="51"/>
        <end position="72"/>
    </location>
</feature>
<organism evidence="3 4">
    <name type="scientific">Planosporangium mesophilum</name>
    <dbReference type="NCBI Taxonomy" id="689768"/>
    <lineage>
        <taxon>Bacteria</taxon>
        <taxon>Bacillati</taxon>
        <taxon>Actinomycetota</taxon>
        <taxon>Actinomycetes</taxon>
        <taxon>Micromonosporales</taxon>
        <taxon>Micromonosporaceae</taxon>
        <taxon>Planosporangium</taxon>
    </lineage>
</organism>
<dbReference type="EMBL" id="BOON01000034">
    <property type="protein sequence ID" value="GII24194.1"/>
    <property type="molecule type" value="Genomic_DNA"/>
</dbReference>
<evidence type="ECO:0000313" key="4">
    <source>
        <dbReference type="Proteomes" id="UP000599074"/>
    </source>
</evidence>
<keyword evidence="2" id="KW-1133">Transmembrane helix</keyword>
<accession>A0A8J3TGA7</accession>